<evidence type="ECO:0000313" key="3">
    <source>
        <dbReference type="Proteomes" id="UP000606274"/>
    </source>
</evidence>
<dbReference type="AlphaFoldDB" id="A0A8T0BMT0"/>
<gene>
    <name evidence="2" type="ORF">HF521_017708</name>
</gene>
<keyword evidence="3" id="KW-1185">Reference proteome</keyword>
<name>A0A8T0BMT0_SILME</name>
<dbReference type="EMBL" id="JABFDY010000004">
    <property type="protein sequence ID" value="KAF7708651.1"/>
    <property type="molecule type" value="Genomic_DNA"/>
</dbReference>
<feature type="region of interest" description="Disordered" evidence="1">
    <location>
        <begin position="64"/>
        <end position="89"/>
    </location>
</feature>
<proteinExistence type="predicted"/>
<sequence>MSVTTSVFSVAIFSRGSSFGFTRFLTMSSKSFDLDDNIVRSNMDKKFCAHHDAVEQELMPSTGDIPVKKTRLGRNPDVDTSSLTDREREGSPECEYCRISKGDVETTLGFTSAGLFAAVFTRRGLSALYFSEMRLCLVLQFEETMRGSLEVPRADASSSKESLSEC</sequence>
<evidence type="ECO:0000313" key="2">
    <source>
        <dbReference type="EMBL" id="KAF7708651.1"/>
    </source>
</evidence>
<reference evidence="2" key="1">
    <citation type="submission" date="2020-08" db="EMBL/GenBank/DDBJ databases">
        <title>Chromosome-level assembly of Southern catfish (Silurus meridionalis) provides insights into visual adaptation to the nocturnal and benthic lifestyles.</title>
        <authorList>
            <person name="Zhang Y."/>
            <person name="Wang D."/>
            <person name="Peng Z."/>
        </authorList>
    </citation>
    <scope>NUCLEOTIDE SEQUENCE</scope>
    <source>
        <strain evidence="2">SWU-2019-XX</strain>
        <tissue evidence="2">Muscle</tissue>
    </source>
</reference>
<evidence type="ECO:0000256" key="1">
    <source>
        <dbReference type="SAM" id="MobiDB-lite"/>
    </source>
</evidence>
<accession>A0A8T0BMT0</accession>
<protein>
    <submittedName>
        <fullName evidence="2">Uncharacterized protein</fullName>
    </submittedName>
</protein>
<dbReference type="Proteomes" id="UP000606274">
    <property type="component" value="Unassembled WGS sequence"/>
</dbReference>
<organism evidence="2 3">
    <name type="scientific">Silurus meridionalis</name>
    <name type="common">Southern catfish</name>
    <name type="synonym">Silurus soldatovi meridionalis</name>
    <dbReference type="NCBI Taxonomy" id="175797"/>
    <lineage>
        <taxon>Eukaryota</taxon>
        <taxon>Metazoa</taxon>
        <taxon>Chordata</taxon>
        <taxon>Craniata</taxon>
        <taxon>Vertebrata</taxon>
        <taxon>Euteleostomi</taxon>
        <taxon>Actinopterygii</taxon>
        <taxon>Neopterygii</taxon>
        <taxon>Teleostei</taxon>
        <taxon>Ostariophysi</taxon>
        <taxon>Siluriformes</taxon>
        <taxon>Siluridae</taxon>
        <taxon>Silurus</taxon>
    </lineage>
</organism>
<comment type="caution">
    <text evidence="2">The sequence shown here is derived from an EMBL/GenBank/DDBJ whole genome shotgun (WGS) entry which is preliminary data.</text>
</comment>